<keyword evidence="3" id="KW-1185">Reference proteome</keyword>
<organism evidence="2 3">
    <name type="scientific">Nonomuraea antimicrobica</name>
    <dbReference type="NCBI Taxonomy" id="561173"/>
    <lineage>
        <taxon>Bacteria</taxon>
        <taxon>Bacillati</taxon>
        <taxon>Actinomycetota</taxon>
        <taxon>Actinomycetes</taxon>
        <taxon>Streptosporangiales</taxon>
        <taxon>Streptosporangiaceae</taxon>
        <taxon>Nonomuraea</taxon>
    </lineage>
</organism>
<feature type="region of interest" description="Disordered" evidence="1">
    <location>
        <begin position="16"/>
        <end position="55"/>
    </location>
</feature>
<evidence type="ECO:0000256" key="1">
    <source>
        <dbReference type="SAM" id="MobiDB-lite"/>
    </source>
</evidence>
<reference evidence="3" key="1">
    <citation type="journal article" date="2019" name="Int. J. Syst. Evol. Microbiol.">
        <title>The Global Catalogue of Microorganisms (GCM) 10K type strain sequencing project: providing services to taxonomists for standard genome sequencing and annotation.</title>
        <authorList>
            <consortium name="The Broad Institute Genomics Platform"/>
            <consortium name="The Broad Institute Genome Sequencing Center for Infectious Disease"/>
            <person name="Wu L."/>
            <person name="Ma J."/>
        </authorList>
    </citation>
    <scope>NUCLEOTIDE SEQUENCE [LARGE SCALE GENOMIC DNA]</scope>
    <source>
        <strain evidence="3">JCM 16904</strain>
    </source>
</reference>
<protein>
    <submittedName>
        <fullName evidence="2">Uncharacterized protein</fullName>
    </submittedName>
</protein>
<evidence type="ECO:0000313" key="3">
    <source>
        <dbReference type="Proteomes" id="UP001500902"/>
    </source>
</evidence>
<comment type="caution">
    <text evidence="2">The sequence shown here is derived from an EMBL/GenBank/DDBJ whole genome shotgun (WGS) entry which is preliminary data.</text>
</comment>
<gene>
    <name evidence="2" type="ORF">GCM10022224_095260</name>
</gene>
<evidence type="ECO:0000313" key="2">
    <source>
        <dbReference type="EMBL" id="GAA3714525.1"/>
    </source>
</evidence>
<dbReference type="EMBL" id="BAAAZP010000224">
    <property type="protein sequence ID" value="GAA3714525.1"/>
    <property type="molecule type" value="Genomic_DNA"/>
</dbReference>
<feature type="compositionally biased region" description="Basic residues" evidence="1">
    <location>
        <begin position="45"/>
        <end position="55"/>
    </location>
</feature>
<name>A0ABP7E7I6_9ACTN</name>
<proteinExistence type="predicted"/>
<dbReference type="Proteomes" id="UP001500902">
    <property type="component" value="Unassembled WGS sequence"/>
</dbReference>
<sequence length="55" mass="5943">MHDLNVRMLQAQRRAAVNAHSDGGNGQVSAGEAVKAVHRSASAGPKKRRRAHRET</sequence>
<accession>A0ABP7E7I6</accession>